<reference evidence="1" key="1">
    <citation type="submission" date="2020-05" db="EMBL/GenBank/DDBJ databases">
        <title>Phylogenomic resolution of chytrid fungi.</title>
        <authorList>
            <person name="Stajich J.E."/>
            <person name="Amses K."/>
            <person name="Simmons R."/>
            <person name="Seto K."/>
            <person name="Myers J."/>
            <person name="Bonds A."/>
            <person name="Quandt C.A."/>
            <person name="Barry K."/>
            <person name="Liu P."/>
            <person name="Grigoriev I."/>
            <person name="Longcore J.E."/>
            <person name="James T.Y."/>
        </authorList>
    </citation>
    <scope>NUCLEOTIDE SEQUENCE</scope>
    <source>
        <strain evidence="1">JEL0513</strain>
    </source>
</reference>
<sequence length="80" mass="9045">MTETTVKFAVAIMEAEILGGEIHKDYLVDVSQGSFALTKLMAQIKVSKEELPNLNMYLGLINDEKIHFESLSPRYDEKLV</sequence>
<dbReference type="AlphaFoldDB" id="A0AAD5SUQ4"/>
<dbReference type="Proteomes" id="UP001211907">
    <property type="component" value="Unassembled WGS sequence"/>
</dbReference>
<protein>
    <submittedName>
        <fullName evidence="1">Uncharacterized protein</fullName>
    </submittedName>
</protein>
<evidence type="ECO:0000313" key="2">
    <source>
        <dbReference type="Proteomes" id="UP001211907"/>
    </source>
</evidence>
<gene>
    <name evidence="1" type="ORF">HK100_005018</name>
</gene>
<organism evidence="1 2">
    <name type="scientific">Physocladia obscura</name>
    <dbReference type="NCBI Taxonomy" id="109957"/>
    <lineage>
        <taxon>Eukaryota</taxon>
        <taxon>Fungi</taxon>
        <taxon>Fungi incertae sedis</taxon>
        <taxon>Chytridiomycota</taxon>
        <taxon>Chytridiomycota incertae sedis</taxon>
        <taxon>Chytridiomycetes</taxon>
        <taxon>Chytridiales</taxon>
        <taxon>Chytriomycetaceae</taxon>
        <taxon>Physocladia</taxon>
    </lineage>
</organism>
<comment type="caution">
    <text evidence="1">The sequence shown here is derived from an EMBL/GenBank/DDBJ whole genome shotgun (WGS) entry which is preliminary data.</text>
</comment>
<keyword evidence="2" id="KW-1185">Reference proteome</keyword>
<dbReference type="EMBL" id="JADGJH010002391">
    <property type="protein sequence ID" value="KAJ3098795.1"/>
    <property type="molecule type" value="Genomic_DNA"/>
</dbReference>
<evidence type="ECO:0000313" key="1">
    <source>
        <dbReference type="EMBL" id="KAJ3098795.1"/>
    </source>
</evidence>
<proteinExistence type="predicted"/>
<name>A0AAD5SUQ4_9FUNG</name>
<accession>A0AAD5SUQ4</accession>